<accession>A0A9X0HIS6</accession>
<keyword evidence="4" id="KW-1185">Reference proteome</keyword>
<dbReference type="AlphaFoldDB" id="A0A9X0HIS6"/>
<evidence type="ECO:0000313" key="4">
    <source>
        <dbReference type="Proteomes" id="UP000054223"/>
    </source>
</evidence>
<comment type="caution">
    <text evidence="3">The sequence shown here is derived from an EMBL/GenBank/DDBJ whole genome shotgun (WGS) entry which is preliminary data.</text>
</comment>
<feature type="chain" id="PRO_5040954992" description="Glycine zipper domain-containing protein" evidence="1">
    <location>
        <begin position="27"/>
        <end position="100"/>
    </location>
</feature>
<evidence type="ECO:0000256" key="1">
    <source>
        <dbReference type="SAM" id="SignalP"/>
    </source>
</evidence>
<feature type="domain" description="Glycine zipper" evidence="2">
    <location>
        <begin position="41"/>
        <end position="87"/>
    </location>
</feature>
<protein>
    <recommendedName>
        <fullName evidence="2">Glycine zipper domain-containing protein</fullName>
    </recommendedName>
</protein>
<dbReference type="Pfam" id="PF13488">
    <property type="entry name" value="Gly-zipper_Omp"/>
    <property type="match status" value="1"/>
</dbReference>
<dbReference type="Proteomes" id="UP000054223">
    <property type="component" value="Unassembled WGS sequence"/>
</dbReference>
<feature type="signal peptide" evidence="1">
    <location>
        <begin position="1"/>
        <end position="26"/>
    </location>
</feature>
<dbReference type="EMBL" id="LNAL01000008">
    <property type="protein sequence ID" value="KUG06655.1"/>
    <property type="molecule type" value="Genomic_DNA"/>
</dbReference>
<dbReference type="GO" id="GO:0019867">
    <property type="term" value="C:outer membrane"/>
    <property type="evidence" value="ECO:0007669"/>
    <property type="project" value="InterPro"/>
</dbReference>
<name>A0A9X0HIS6_SOLP1</name>
<proteinExistence type="predicted"/>
<evidence type="ECO:0000313" key="3">
    <source>
        <dbReference type="EMBL" id="KUG06655.1"/>
    </source>
</evidence>
<organism evidence="3 4">
    <name type="scientific">Solirubrum puertoriconensis</name>
    <dbReference type="NCBI Taxonomy" id="1751427"/>
    <lineage>
        <taxon>Bacteria</taxon>
        <taxon>Pseudomonadati</taxon>
        <taxon>Bacteroidota</taxon>
        <taxon>Cytophagia</taxon>
        <taxon>Cytophagales</taxon>
    </lineage>
</organism>
<gene>
    <name evidence="3" type="ORF">ASU33_04760</name>
</gene>
<dbReference type="RefSeq" id="WP_059072350.1">
    <property type="nucleotide sequence ID" value="NZ_LNAL01000008.1"/>
</dbReference>
<evidence type="ECO:0000259" key="2">
    <source>
        <dbReference type="Pfam" id="PF13488"/>
    </source>
</evidence>
<keyword evidence="1" id="KW-0732">Signal</keyword>
<dbReference type="InterPro" id="IPR039567">
    <property type="entry name" value="Gly-zipper"/>
</dbReference>
<sequence length="100" mass="10016">MKLHKAIVAAVLSVALLGGTTEMAQAQDSKPRKGWSKKGKGAAVGAGAGALTGAVIAGKGDRATGAIVGGAAGAVGGALIGRKKDKKKDPQRYEQYTRKD</sequence>
<reference evidence="3 4" key="1">
    <citation type="submission" date="2015-11" db="EMBL/GenBank/DDBJ databases">
        <title>Solirubrum puertoriconensis gen. nov. an environmental bacteria isolated in Puerto Rico.</title>
        <authorList>
            <person name="Cuebas-Irizarry M.F."/>
            <person name="Montalvo-Rodriguez R."/>
        </authorList>
    </citation>
    <scope>NUCLEOTIDE SEQUENCE [LARGE SCALE GENOMIC DNA]</scope>
    <source>
        <strain evidence="3 4">MC1A</strain>
    </source>
</reference>